<evidence type="ECO:0000313" key="11">
    <source>
        <dbReference type="Proteomes" id="UP000226420"/>
    </source>
</evidence>
<evidence type="ECO:0000256" key="4">
    <source>
        <dbReference type="ARBA" id="ARBA00022692"/>
    </source>
</evidence>
<keyword evidence="4 8" id="KW-0812">Transmembrane</keyword>
<evidence type="ECO:0000313" key="10">
    <source>
        <dbReference type="EMBL" id="SFC09828.1"/>
    </source>
</evidence>
<sequence>MSIDSHLSGTINKPDGLIKNNKSKTIISILMVLIFSVLFDSAFGYSVKPGYVLALFFCLLWGARYPIVFQLLVVVFAAISAMYYPIAIMYGSPNINIFISVFNTNINESADFLNNIPILYIIPSIVLIVIAALALKTRKYLPNIKSVALIAPFLLIVLFNPLKVYSTTNSITSESVRFTLFRFANELYQSYKIVVASELKMKQLMAQPSTWAPSLPANDYDTYIIVIGESVRRDFMHAYGFSIANTPFSSTANGLFFQNYISAAGSTQASVSGSLVRRHNGELQHNNNIINLAKKQGLSVYWISNQGSLGNDDFGVSQIGKQADSVTFLKKGEYDAQSFSDRDLLPHFQQAIVEKPSAKKLIILHLMGSHSDFCSRVDHQYDEFFISKKLSCYVQSIKNTDNLLAELAQTASSNHKKWTMIYFSDHGLSAMHQEQGKVVNFQHGGRSKQNFQVPFFITAYDAKQRKEIHDYRSGLDFLSLYAQWTGSEEPLLSDKCDLLSDMNCHKKIQVINFEDKLVDYDSLADLPFTL</sequence>
<dbReference type="CDD" id="cd16017">
    <property type="entry name" value="LptA"/>
    <property type="match status" value="1"/>
</dbReference>
<dbReference type="Gene3D" id="3.40.720.10">
    <property type="entry name" value="Alkaline Phosphatase, subunit A"/>
    <property type="match status" value="1"/>
</dbReference>
<dbReference type="GO" id="GO:0016776">
    <property type="term" value="F:phosphotransferase activity, phosphate group as acceptor"/>
    <property type="evidence" value="ECO:0007669"/>
    <property type="project" value="TreeGrafter"/>
</dbReference>
<dbReference type="GO" id="GO:0009244">
    <property type="term" value="P:lipopolysaccharide core region biosynthetic process"/>
    <property type="evidence" value="ECO:0007669"/>
    <property type="project" value="TreeGrafter"/>
</dbReference>
<keyword evidence="3 10" id="KW-0808">Transferase</keyword>
<comment type="similarity">
    <text evidence="7">Belongs to the phosphoethanolamine transferase family.</text>
</comment>
<feature type="transmembrane region" description="Helical" evidence="8">
    <location>
        <begin position="26"/>
        <end position="45"/>
    </location>
</feature>
<keyword evidence="6 8" id="KW-0472">Membrane</keyword>
<dbReference type="RefSeq" id="WP_074820318.1">
    <property type="nucleotide sequence ID" value="NZ_FOLW01000001.1"/>
</dbReference>
<name>A0AAJ5BFY7_9GAMM</name>
<evidence type="ECO:0000256" key="2">
    <source>
        <dbReference type="ARBA" id="ARBA00022475"/>
    </source>
</evidence>
<dbReference type="PANTHER" id="PTHR30443">
    <property type="entry name" value="INNER MEMBRANE PROTEIN"/>
    <property type="match status" value="1"/>
</dbReference>
<evidence type="ECO:0000256" key="7">
    <source>
        <dbReference type="ARBA" id="ARBA00038481"/>
    </source>
</evidence>
<gene>
    <name evidence="10" type="ORF">SAMN02745723_101380</name>
</gene>
<dbReference type="PANTHER" id="PTHR30443:SF4">
    <property type="entry name" value="PHOSPHOETHANOLAMINE TRANSFERASE OPGE-RELATED"/>
    <property type="match status" value="1"/>
</dbReference>
<accession>A0AAJ5BFY7</accession>
<dbReference type="EMBL" id="FOLW01000001">
    <property type="protein sequence ID" value="SFC09828.1"/>
    <property type="molecule type" value="Genomic_DNA"/>
</dbReference>
<feature type="transmembrane region" description="Helical" evidence="8">
    <location>
        <begin position="147"/>
        <end position="165"/>
    </location>
</feature>
<organism evidence="10 11">
    <name type="scientific">Pragia fontium DSM 5563 = ATCC 49100</name>
    <dbReference type="NCBI Taxonomy" id="1122977"/>
    <lineage>
        <taxon>Bacteria</taxon>
        <taxon>Pseudomonadati</taxon>
        <taxon>Pseudomonadota</taxon>
        <taxon>Gammaproteobacteria</taxon>
        <taxon>Enterobacterales</taxon>
        <taxon>Budviciaceae</taxon>
        <taxon>Pragia</taxon>
    </lineage>
</organism>
<feature type="transmembrane region" description="Helical" evidence="8">
    <location>
        <begin position="118"/>
        <end position="135"/>
    </location>
</feature>
<keyword evidence="2" id="KW-1003">Cell membrane</keyword>
<proteinExistence type="inferred from homology"/>
<reference evidence="10 11" key="1">
    <citation type="submission" date="2016-10" db="EMBL/GenBank/DDBJ databases">
        <authorList>
            <person name="Varghese N."/>
            <person name="Submissions S."/>
        </authorList>
    </citation>
    <scope>NUCLEOTIDE SEQUENCE [LARGE SCALE GENOMIC DNA]</scope>
    <source>
        <strain evidence="10 11">DSM 5563</strain>
    </source>
</reference>
<dbReference type="InterPro" id="IPR040423">
    <property type="entry name" value="PEA_transferase"/>
</dbReference>
<dbReference type="InterPro" id="IPR017850">
    <property type="entry name" value="Alkaline_phosphatase_core_sf"/>
</dbReference>
<dbReference type="SUPFAM" id="SSF53649">
    <property type="entry name" value="Alkaline phosphatase-like"/>
    <property type="match status" value="1"/>
</dbReference>
<evidence type="ECO:0000256" key="6">
    <source>
        <dbReference type="ARBA" id="ARBA00023136"/>
    </source>
</evidence>
<dbReference type="InterPro" id="IPR000917">
    <property type="entry name" value="Sulfatase_N"/>
</dbReference>
<feature type="transmembrane region" description="Helical" evidence="8">
    <location>
        <begin position="51"/>
        <end position="79"/>
    </location>
</feature>
<comment type="subcellular location">
    <subcellularLocation>
        <location evidence="1">Cell membrane</location>
        <topology evidence="1">Multi-pass membrane protein</topology>
    </subcellularLocation>
</comment>
<dbReference type="Pfam" id="PF00884">
    <property type="entry name" value="Sulfatase"/>
    <property type="match status" value="1"/>
</dbReference>
<evidence type="ECO:0000259" key="9">
    <source>
        <dbReference type="Pfam" id="PF00884"/>
    </source>
</evidence>
<dbReference type="AlphaFoldDB" id="A0AAJ5BFY7"/>
<evidence type="ECO:0000256" key="1">
    <source>
        <dbReference type="ARBA" id="ARBA00004651"/>
    </source>
</evidence>
<dbReference type="InterPro" id="IPR058130">
    <property type="entry name" value="PEA_transf_C"/>
</dbReference>
<protein>
    <submittedName>
        <fullName evidence="10">Phosphoethanolamine transferase for glucans (OPG), alkaline phosphatase superfamily</fullName>
    </submittedName>
</protein>
<evidence type="ECO:0000256" key="5">
    <source>
        <dbReference type="ARBA" id="ARBA00022989"/>
    </source>
</evidence>
<comment type="caution">
    <text evidence="10">The sequence shown here is derived from an EMBL/GenBank/DDBJ whole genome shotgun (WGS) entry which is preliminary data.</text>
</comment>
<dbReference type="Proteomes" id="UP000226420">
    <property type="component" value="Unassembled WGS sequence"/>
</dbReference>
<keyword evidence="5 8" id="KW-1133">Transmembrane helix</keyword>
<evidence type="ECO:0000256" key="8">
    <source>
        <dbReference type="SAM" id="Phobius"/>
    </source>
</evidence>
<evidence type="ECO:0000256" key="3">
    <source>
        <dbReference type="ARBA" id="ARBA00022679"/>
    </source>
</evidence>
<dbReference type="GO" id="GO:0005886">
    <property type="term" value="C:plasma membrane"/>
    <property type="evidence" value="ECO:0007669"/>
    <property type="project" value="UniProtKB-SubCell"/>
</dbReference>
<feature type="domain" description="Sulfatase N-terminal" evidence="9">
    <location>
        <begin position="222"/>
        <end position="486"/>
    </location>
</feature>